<gene>
    <name evidence="1" type="ORF">SAMN04488066_10858</name>
</gene>
<reference evidence="1 2" key="1">
    <citation type="submission" date="2016-10" db="EMBL/GenBank/DDBJ databases">
        <authorList>
            <person name="Varghese N."/>
            <person name="Submissions S."/>
        </authorList>
    </citation>
    <scope>NUCLEOTIDE SEQUENCE [LARGE SCALE GENOMIC DNA]</scope>
    <source>
        <strain evidence="1 2">CGMCC 1.6377</strain>
    </source>
</reference>
<accession>A0A1I3AYR1</accession>
<dbReference type="Proteomes" id="UP000323537">
    <property type="component" value="Unassembled WGS sequence"/>
</dbReference>
<dbReference type="EMBL" id="FOPZ01000008">
    <property type="protein sequence ID" value="SFH55225.1"/>
    <property type="molecule type" value="Genomic_DNA"/>
</dbReference>
<evidence type="ECO:0000313" key="1">
    <source>
        <dbReference type="EMBL" id="SFH55225.1"/>
    </source>
</evidence>
<dbReference type="RefSeq" id="WP_188127907.1">
    <property type="nucleotide sequence ID" value="NZ_BAAADP010000001.1"/>
</dbReference>
<sequence>MSIAIVLLYGVVGFGLVAFAAFAGSIRALQVYFDPDADSYFLRDDHDPPGFE</sequence>
<organism evidence="1 2">
    <name type="scientific">Halorubrum aquaticum</name>
    <dbReference type="NCBI Taxonomy" id="387340"/>
    <lineage>
        <taxon>Archaea</taxon>
        <taxon>Methanobacteriati</taxon>
        <taxon>Methanobacteriota</taxon>
        <taxon>Stenosarchaea group</taxon>
        <taxon>Halobacteria</taxon>
        <taxon>Halobacteriales</taxon>
        <taxon>Haloferacaceae</taxon>
        <taxon>Halorubrum</taxon>
    </lineage>
</organism>
<dbReference type="AlphaFoldDB" id="A0A1I3AYR1"/>
<proteinExistence type="predicted"/>
<protein>
    <submittedName>
        <fullName evidence="1">Uncharacterized protein</fullName>
    </submittedName>
</protein>
<evidence type="ECO:0000313" key="2">
    <source>
        <dbReference type="Proteomes" id="UP000323537"/>
    </source>
</evidence>
<keyword evidence="2" id="KW-1185">Reference proteome</keyword>
<name>A0A1I3AYR1_9EURY</name>